<feature type="region of interest" description="Disordered" evidence="1">
    <location>
        <begin position="438"/>
        <end position="503"/>
    </location>
</feature>
<dbReference type="InterPro" id="IPR008984">
    <property type="entry name" value="SMAD_FHA_dom_sf"/>
</dbReference>
<dbReference type="PANTHER" id="PTHR23308">
    <property type="entry name" value="NUCLEAR INHIBITOR OF PROTEIN PHOSPHATASE-1"/>
    <property type="match status" value="1"/>
</dbReference>
<feature type="compositionally biased region" description="Acidic residues" evidence="1">
    <location>
        <begin position="11"/>
        <end position="21"/>
    </location>
</feature>
<dbReference type="AlphaFoldDB" id="A0A915ANX2"/>
<protein>
    <submittedName>
        <fullName evidence="4">FHA domain-containing protein</fullName>
    </submittedName>
</protein>
<evidence type="ECO:0000256" key="1">
    <source>
        <dbReference type="SAM" id="MobiDB-lite"/>
    </source>
</evidence>
<feature type="compositionally biased region" description="Basic residues" evidence="1">
    <location>
        <begin position="329"/>
        <end position="345"/>
    </location>
</feature>
<accession>A0A915ANX2</accession>
<feature type="compositionally biased region" description="Basic and acidic residues" evidence="1">
    <location>
        <begin position="298"/>
        <end position="319"/>
    </location>
</feature>
<dbReference type="CDD" id="cd00060">
    <property type="entry name" value="FHA"/>
    <property type="match status" value="1"/>
</dbReference>
<sequence>MACTQRIDEPLFSDDEDETNDDQPVGYVEFDVKGITKKCAILKEENVIGRLADKGATIIIDDPTVSSVHARITAVDENTFFITDLKSTNGTQVDQVRLSEPYRQYGLRDGAILYFGKVRAKFSMVDAMPIAGVPLPTAPAFLFARSPMTRSPFANTESLLKMATPIDALCKVTSSETSSISFSARPLQTNQLHASSPEKAMSRFDADDVYRSMIEQANKPRADILFHPDTPKSRDVYDVESALSLSPNKEDHHVDPSPSEALTASGKVGVHQRTVFKTLTSKMCNIAANSGRSPVETRPGEGENDVNDRRGESVHHTDTSFDTVQQPSSRKKRRKHLPRSVKTRRSSSIMGQSSQRRSREDEEYKYSGSSDLCNTEAQRPRRSARLAANGGRRIVDFGIFFDFVESNGGVESYQDKGSESDDDIPLAVMKKRLKRRDGDENGLRMCPSNDEGTECTAKKKQRSNCTMDTPKRFQTKKGSLPLDASQRRISSIRSNSTRKIAAT</sequence>
<evidence type="ECO:0000313" key="4">
    <source>
        <dbReference type="WBParaSite" id="PgR010_g077_t02"/>
    </source>
</evidence>
<dbReference type="SUPFAM" id="SSF49879">
    <property type="entry name" value="SMAD/FHA domain"/>
    <property type="match status" value="1"/>
</dbReference>
<dbReference type="Pfam" id="PF00498">
    <property type="entry name" value="FHA"/>
    <property type="match status" value="1"/>
</dbReference>
<evidence type="ECO:0000313" key="3">
    <source>
        <dbReference type="Proteomes" id="UP000887569"/>
    </source>
</evidence>
<feature type="region of interest" description="Disordered" evidence="1">
    <location>
        <begin position="246"/>
        <end position="266"/>
    </location>
</feature>
<feature type="compositionally biased region" description="Polar residues" evidence="1">
    <location>
        <begin position="346"/>
        <end position="355"/>
    </location>
</feature>
<dbReference type="WBParaSite" id="PgR010_g077_t02">
    <property type="protein sequence ID" value="PgR010_g077_t02"/>
    <property type="gene ID" value="PgR010_g077"/>
</dbReference>
<feature type="compositionally biased region" description="Low complexity" evidence="1">
    <location>
        <begin position="487"/>
        <end position="503"/>
    </location>
</feature>
<organism evidence="3 4">
    <name type="scientific">Parascaris univalens</name>
    <name type="common">Nematode worm</name>
    <dbReference type="NCBI Taxonomy" id="6257"/>
    <lineage>
        <taxon>Eukaryota</taxon>
        <taxon>Metazoa</taxon>
        <taxon>Ecdysozoa</taxon>
        <taxon>Nematoda</taxon>
        <taxon>Chromadorea</taxon>
        <taxon>Rhabditida</taxon>
        <taxon>Spirurina</taxon>
        <taxon>Ascaridomorpha</taxon>
        <taxon>Ascaridoidea</taxon>
        <taxon>Ascarididae</taxon>
        <taxon>Parascaris</taxon>
    </lineage>
</organism>
<keyword evidence="3" id="KW-1185">Reference proteome</keyword>
<feature type="domain" description="FHA" evidence="2">
    <location>
        <begin position="46"/>
        <end position="98"/>
    </location>
</feature>
<feature type="region of interest" description="Disordered" evidence="1">
    <location>
        <begin position="1"/>
        <end position="23"/>
    </location>
</feature>
<proteinExistence type="predicted"/>
<dbReference type="InterPro" id="IPR050923">
    <property type="entry name" value="Cell_Proc_Reg/RNA_Proc"/>
</dbReference>
<dbReference type="Gene3D" id="2.60.200.20">
    <property type="match status" value="1"/>
</dbReference>
<dbReference type="InterPro" id="IPR000253">
    <property type="entry name" value="FHA_dom"/>
</dbReference>
<evidence type="ECO:0000259" key="2">
    <source>
        <dbReference type="PROSITE" id="PS50006"/>
    </source>
</evidence>
<feature type="compositionally biased region" description="Polar residues" evidence="1">
    <location>
        <begin position="367"/>
        <end position="377"/>
    </location>
</feature>
<feature type="region of interest" description="Disordered" evidence="1">
    <location>
        <begin position="287"/>
        <end position="385"/>
    </location>
</feature>
<dbReference type="PROSITE" id="PS50006">
    <property type="entry name" value="FHA_DOMAIN"/>
    <property type="match status" value="1"/>
</dbReference>
<dbReference type="SMART" id="SM00240">
    <property type="entry name" value="FHA"/>
    <property type="match status" value="1"/>
</dbReference>
<name>A0A915ANX2_PARUN</name>
<reference evidence="4" key="1">
    <citation type="submission" date="2022-11" db="UniProtKB">
        <authorList>
            <consortium name="WormBaseParasite"/>
        </authorList>
    </citation>
    <scope>IDENTIFICATION</scope>
</reference>
<dbReference type="Proteomes" id="UP000887569">
    <property type="component" value="Unplaced"/>
</dbReference>